<organism evidence="2 3">
    <name type="scientific">Dorcoceras hygrometricum</name>
    <dbReference type="NCBI Taxonomy" id="472368"/>
    <lineage>
        <taxon>Eukaryota</taxon>
        <taxon>Viridiplantae</taxon>
        <taxon>Streptophyta</taxon>
        <taxon>Embryophyta</taxon>
        <taxon>Tracheophyta</taxon>
        <taxon>Spermatophyta</taxon>
        <taxon>Magnoliopsida</taxon>
        <taxon>eudicotyledons</taxon>
        <taxon>Gunneridae</taxon>
        <taxon>Pentapetalae</taxon>
        <taxon>asterids</taxon>
        <taxon>lamiids</taxon>
        <taxon>Lamiales</taxon>
        <taxon>Gesneriaceae</taxon>
        <taxon>Didymocarpoideae</taxon>
        <taxon>Trichosporeae</taxon>
        <taxon>Loxocarpinae</taxon>
        <taxon>Dorcoceras</taxon>
    </lineage>
</organism>
<reference evidence="2 3" key="1">
    <citation type="journal article" date="2015" name="Proc. Natl. Acad. Sci. U.S.A.">
        <title>The resurrection genome of Boea hygrometrica: A blueprint for survival of dehydration.</title>
        <authorList>
            <person name="Xiao L."/>
            <person name="Yang G."/>
            <person name="Zhang L."/>
            <person name="Yang X."/>
            <person name="Zhao S."/>
            <person name="Ji Z."/>
            <person name="Zhou Q."/>
            <person name="Hu M."/>
            <person name="Wang Y."/>
            <person name="Chen M."/>
            <person name="Xu Y."/>
            <person name="Jin H."/>
            <person name="Xiao X."/>
            <person name="Hu G."/>
            <person name="Bao F."/>
            <person name="Hu Y."/>
            <person name="Wan P."/>
            <person name="Li L."/>
            <person name="Deng X."/>
            <person name="Kuang T."/>
            <person name="Xiang C."/>
            <person name="Zhu J.K."/>
            <person name="Oliver M.J."/>
            <person name="He Y."/>
        </authorList>
    </citation>
    <scope>NUCLEOTIDE SEQUENCE [LARGE SCALE GENOMIC DNA]</scope>
    <source>
        <strain evidence="3">cv. XS01</strain>
    </source>
</reference>
<evidence type="ECO:0000313" key="2">
    <source>
        <dbReference type="EMBL" id="KZV15802.1"/>
    </source>
</evidence>
<keyword evidence="3" id="KW-1185">Reference proteome</keyword>
<name>A0A2Z7AA63_9LAMI</name>
<dbReference type="EMBL" id="KV019621">
    <property type="protein sequence ID" value="KZV15802.1"/>
    <property type="molecule type" value="Genomic_DNA"/>
</dbReference>
<sequence>MNLILFISALIQSLLSSKLDQLGRPLLLQLEHLLTSTQFIASNSLSIFYSTALQLAADPNQLAFDLN</sequence>
<evidence type="ECO:0000313" key="3">
    <source>
        <dbReference type="Proteomes" id="UP000250235"/>
    </source>
</evidence>
<gene>
    <name evidence="2" type="ORF">F511_02018</name>
</gene>
<dbReference type="AlphaFoldDB" id="A0A2Z7AA63"/>
<feature type="signal peptide" evidence="1">
    <location>
        <begin position="1"/>
        <end position="16"/>
    </location>
</feature>
<proteinExistence type="predicted"/>
<feature type="chain" id="PRO_5016395213" evidence="1">
    <location>
        <begin position="17"/>
        <end position="67"/>
    </location>
</feature>
<dbReference type="Proteomes" id="UP000250235">
    <property type="component" value="Unassembled WGS sequence"/>
</dbReference>
<evidence type="ECO:0000256" key="1">
    <source>
        <dbReference type="SAM" id="SignalP"/>
    </source>
</evidence>
<accession>A0A2Z7AA63</accession>
<protein>
    <submittedName>
        <fullName evidence="2">Uncharacterized protein</fullName>
    </submittedName>
</protein>
<keyword evidence="1" id="KW-0732">Signal</keyword>